<dbReference type="InterPro" id="IPR021367">
    <property type="entry name" value="DUF2982"/>
</dbReference>
<dbReference type="AlphaFoldDB" id="A0A1I5RAA0"/>
<dbReference type="STRING" id="1121869.SAMN03084138_02500"/>
<dbReference type="OrthoDB" id="7061905at2"/>
<keyword evidence="1" id="KW-1133">Transmembrane helix</keyword>
<protein>
    <recommendedName>
        <fullName evidence="4">DUF2982 domain-containing protein</fullName>
    </recommendedName>
</protein>
<dbReference type="Proteomes" id="UP000182692">
    <property type="component" value="Unassembled WGS sequence"/>
</dbReference>
<name>A0A1I5RAA0_9GAMM</name>
<evidence type="ECO:0000313" key="2">
    <source>
        <dbReference type="EMBL" id="SFP55484.1"/>
    </source>
</evidence>
<feature type="transmembrane region" description="Helical" evidence="1">
    <location>
        <begin position="14"/>
        <end position="35"/>
    </location>
</feature>
<evidence type="ECO:0000313" key="3">
    <source>
        <dbReference type="Proteomes" id="UP000182692"/>
    </source>
</evidence>
<feature type="transmembrane region" description="Helical" evidence="1">
    <location>
        <begin position="41"/>
        <end position="59"/>
    </location>
</feature>
<evidence type="ECO:0008006" key="4">
    <source>
        <dbReference type="Google" id="ProtNLM"/>
    </source>
</evidence>
<dbReference type="GeneID" id="35870922"/>
<dbReference type="Pfam" id="PF11201">
    <property type="entry name" value="DUF2982"/>
    <property type="match status" value="1"/>
</dbReference>
<dbReference type="EMBL" id="FOWR01000017">
    <property type="protein sequence ID" value="SFP55484.1"/>
    <property type="molecule type" value="Genomic_DNA"/>
</dbReference>
<evidence type="ECO:0000256" key="1">
    <source>
        <dbReference type="SAM" id="Phobius"/>
    </source>
</evidence>
<organism evidence="2 3">
    <name type="scientific">Enterovibrio norvegicus DSM 15893</name>
    <dbReference type="NCBI Taxonomy" id="1121869"/>
    <lineage>
        <taxon>Bacteria</taxon>
        <taxon>Pseudomonadati</taxon>
        <taxon>Pseudomonadota</taxon>
        <taxon>Gammaproteobacteria</taxon>
        <taxon>Vibrionales</taxon>
        <taxon>Vibrionaceae</taxon>
        <taxon>Enterovibrio</taxon>
    </lineage>
</organism>
<dbReference type="RefSeq" id="WP_017009107.1">
    <property type="nucleotide sequence ID" value="NZ_FOWR01000017.1"/>
</dbReference>
<gene>
    <name evidence="2" type="ORF">SAMN03084138_02500</name>
</gene>
<sequence length="230" mass="26059">MKKNLLIYPPNQHVGKYFTVAVVALAIIVLSLILINPQVKAVPAFLGLCLLCGLGLYISRVIDEQRISFSLSNMHLQHHTPKGGWSVKWRDIREIGIPSVSQEGWHHPLPWVGIRLKDYEPLLDSISFRLASHIIMEQRGLLLSAYRRAEEPNTTPLEDMMFDDKPYVSPTGKTYKGLVAMLANRMAYNRELLGYDVFVSEDLLDRPLEDFVGLTRQYLASAGRLSALEQ</sequence>
<reference evidence="2 3" key="1">
    <citation type="submission" date="2016-10" db="EMBL/GenBank/DDBJ databases">
        <authorList>
            <person name="de Groot N.N."/>
        </authorList>
    </citation>
    <scope>NUCLEOTIDE SEQUENCE [LARGE SCALE GENOMIC DNA]</scope>
    <source>
        <strain evidence="2 3">DSM 15893</strain>
    </source>
</reference>
<proteinExistence type="predicted"/>
<keyword evidence="1" id="KW-0472">Membrane</keyword>
<keyword evidence="1" id="KW-0812">Transmembrane</keyword>
<accession>A0A1I5RAA0</accession>